<feature type="compositionally biased region" description="Acidic residues" evidence="5">
    <location>
        <begin position="60"/>
        <end position="82"/>
    </location>
</feature>
<dbReference type="GO" id="GO:0000812">
    <property type="term" value="C:Swr1 complex"/>
    <property type="evidence" value="ECO:0007669"/>
    <property type="project" value="TreeGrafter"/>
</dbReference>
<keyword evidence="4" id="KW-0067">ATP-binding</keyword>
<dbReference type="InterPro" id="IPR050520">
    <property type="entry name" value="INO80/SWR1_helicase"/>
</dbReference>
<dbReference type="PANTHER" id="PTHR45685:SF1">
    <property type="entry name" value="HELICASE SRCAP"/>
    <property type="match status" value="1"/>
</dbReference>
<comment type="caution">
    <text evidence="6">The sequence shown here is derived from an EMBL/GenBank/DDBJ whole genome shotgun (WGS) entry which is preliminary data.</text>
</comment>
<evidence type="ECO:0000256" key="3">
    <source>
        <dbReference type="ARBA" id="ARBA00022806"/>
    </source>
</evidence>
<evidence type="ECO:0000313" key="6">
    <source>
        <dbReference type="EMBL" id="KAF4033259.1"/>
    </source>
</evidence>
<dbReference type="GO" id="GO:0003677">
    <property type="term" value="F:DNA binding"/>
    <property type="evidence" value="ECO:0007669"/>
    <property type="project" value="UniProtKB-KW"/>
</dbReference>
<organism evidence="6 7">
    <name type="scientific">Phytophthora infestans</name>
    <name type="common">Potato late blight agent</name>
    <name type="synonym">Botrytis infestans</name>
    <dbReference type="NCBI Taxonomy" id="4787"/>
    <lineage>
        <taxon>Eukaryota</taxon>
        <taxon>Sar</taxon>
        <taxon>Stramenopiles</taxon>
        <taxon>Oomycota</taxon>
        <taxon>Peronosporomycetes</taxon>
        <taxon>Peronosporales</taxon>
        <taxon>Peronosporaceae</taxon>
        <taxon>Phytophthora</taxon>
    </lineage>
</organism>
<keyword evidence="7" id="KW-1185">Reference proteome</keyword>
<dbReference type="GO" id="GO:0006338">
    <property type="term" value="P:chromatin remodeling"/>
    <property type="evidence" value="ECO:0007669"/>
    <property type="project" value="TreeGrafter"/>
</dbReference>
<sequence length="125" mass="14200">MDAQAQGSYRRGGENTVEENILRKAQQKRHLDFLVMSEGQFTTDFFSKASLRELMMSTGEEPDDVESESEDEDAEEDLDDDKEVSFDTVESAMAQLEDEEDVVAMKGARAEYLQELNEFDDDAAR</sequence>
<dbReference type="GO" id="GO:0004386">
    <property type="term" value="F:helicase activity"/>
    <property type="evidence" value="ECO:0007669"/>
    <property type="project" value="UniProtKB-KW"/>
</dbReference>
<name>A0A833VXW9_PHYIN</name>
<keyword evidence="3 6" id="KW-0378">Hydrolase</keyword>
<evidence type="ECO:0000256" key="2">
    <source>
        <dbReference type="ARBA" id="ARBA00022741"/>
    </source>
</evidence>
<dbReference type="InterPro" id="IPR027417">
    <property type="entry name" value="P-loop_NTPase"/>
</dbReference>
<feature type="region of interest" description="Disordered" evidence="5">
    <location>
        <begin position="54"/>
        <end position="84"/>
    </location>
</feature>
<dbReference type="EMBL" id="WSZM01000432">
    <property type="protein sequence ID" value="KAF4033259.1"/>
    <property type="molecule type" value="Genomic_DNA"/>
</dbReference>
<keyword evidence="3 6" id="KW-0347">Helicase</keyword>
<evidence type="ECO:0000313" key="7">
    <source>
        <dbReference type="Proteomes" id="UP000602510"/>
    </source>
</evidence>
<dbReference type="AlphaFoldDB" id="A0A833VXW9"/>
<accession>A0A833VXW9</accession>
<gene>
    <name evidence="6" type="ORF">GN244_ATG14821</name>
</gene>
<evidence type="ECO:0000256" key="4">
    <source>
        <dbReference type="ARBA" id="ARBA00022840"/>
    </source>
</evidence>
<reference evidence="6" key="1">
    <citation type="submission" date="2020-04" db="EMBL/GenBank/DDBJ databases">
        <title>Hybrid Assembly of Korean Phytophthora infestans isolates.</title>
        <authorList>
            <person name="Prokchorchik M."/>
            <person name="Lee Y."/>
            <person name="Seo J."/>
            <person name="Cho J.-H."/>
            <person name="Park Y.-E."/>
            <person name="Jang D.-C."/>
            <person name="Im J.-S."/>
            <person name="Choi J.-G."/>
            <person name="Park H.-J."/>
            <person name="Lee G.-B."/>
            <person name="Lee Y.-G."/>
            <person name="Hong S.-Y."/>
            <person name="Cho K."/>
            <person name="Sohn K.H."/>
        </authorList>
    </citation>
    <scope>NUCLEOTIDE SEQUENCE</scope>
    <source>
        <strain evidence="6">KR_1_A1</strain>
    </source>
</reference>
<dbReference type="Gene3D" id="3.40.50.300">
    <property type="entry name" value="P-loop containing nucleotide triphosphate hydrolases"/>
    <property type="match status" value="1"/>
</dbReference>
<dbReference type="GO" id="GO:0005524">
    <property type="term" value="F:ATP binding"/>
    <property type="evidence" value="ECO:0007669"/>
    <property type="project" value="UniProtKB-KW"/>
</dbReference>
<comment type="subcellular location">
    <subcellularLocation>
        <location evidence="1">Nucleus</location>
    </subcellularLocation>
</comment>
<dbReference type="GO" id="GO:0016887">
    <property type="term" value="F:ATP hydrolysis activity"/>
    <property type="evidence" value="ECO:0007669"/>
    <property type="project" value="TreeGrafter"/>
</dbReference>
<dbReference type="PANTHER" id="PTHR45685">
    <property type="entry name" value="HELICASE SRCAP-RELATED"/>
    <property type="match status" value="1"/>
</dbReference>
<keyword evidence="2" id="KW-0547">Nucleotide-binding</keyword>
<evidence type="ECO:0000256" key="1">
    <source>
        <dbReference type="ARBA" id="ARBA00004123"/>
    </source>
</evidence>
<dbReference type="GO" id="GO:0042393">
    <property type="term" value="F:histone binding"/>
    <property type="evidence" value="ECO:0007669"/>
    <property type="project" value="TreeGrafter"/>
</dbReference>
<evidence type="ECO:0000256" key="5">
    <source>
        <dbReference type="SAM" id="MobiDB-lite"/>
    </source>
</evidence>
<dbReference type="Proteomes" id="UP000602510">
    <property type="component" value="Unassembled WGS sequence"/>
</dbReference>
<protein>
    <submittedName>
        <fullName evidence="6">Putative helicase SWR1</fullName>
    </submittedName>
</protein>
<proteinExistence type="predicted"/>